<sequence length="85" mass="9409">MKSKRIIKISLALAIVVGAYIYIDRSQCKSMDLLFQANLEALAGDESSEPVQIPCSAQKKSKCSFSAKDADGNTHSDTWKDYKHI</sequence>
<dbReference type="Proteomes" id="UP000636891">
    <property type="component" value="Unassembled WGS sequence"/>
</dbReference>
<evidence type="ECO:0008006" key="5">
    <source>
        <dbReference type="Google" id="ProtNLM"/>
    </source>
</evidence>
<name>A0ABR7CJY8_9BACT</name>
<keyword evidence="2" id="KW-0472">Membrane</keyword>
<organism evidence="3 4">
    <name type="scientific">Alistipes hominis</name>
    <dbReference type="NCBI Taxonomy" id="2763015"/>
    <lineage>
        <taxon>Bacteria</taxon>
        <taxon>Pseudomonadati</taxon>
        <taxon>Bacteroidota</taxon>
        <taxon>Bacteroidia</taxon>
        <taxon>Bacteroidales</taxon>
        <taxon>Rikenellaceae</taxon>
        <taxon>Alistipes</taxon>
    </lineage>
</organism>
<feature type="region of interest" description="Disordered" evidence="1">
    <location>
        <begin position="66"/>
        <end position="85"/>
    </location>
</feature>
<keyword evidence="2" id="KW-0812">Transmembrane</keyword>
<evidence type="ECO:0000313" key="4">
    <source>
        <dbReference type="Proteomes" id="UP000636891"/>
    </source>
</evidence>
<proteinExistence type="predicted"/>
<protein>
    <recommendedName>
        <fullName evidence="5">NVEALA protein</fullName>
    </recommendedName>
</protein>
<evidence type="ECO:0000256" key="1">
    <source>
        <dbReference type="SAM" id="MobiDB-lite"/>
    </source>
</evidence>
<reference evidence="3 4" key="1">
    <citation type="submission" date="2020-08" db="EMBL/GenBank/DDBJ databases">
        <title>Genome public.</title>
        <authorList>
            <person name="Liu C."/>
            <person name="Sun Q."/>
        </authorList>
    </citation>
    <scope>NUCLEOTIDE SEQUENCE [LARGE SCALE GENOMIC DNA]</scope>
    <source>
        <strain evidence="3 4">New-7</strain>
    </source>
</reference>
<dbReference type="RefSeq" id="WP_147387392.1">
    <property type="nucleotide sequence ID" value="NZ_JACOOK010000001.1"/>
</dbReference>
<keyword evidence="4" id="KW-1185">Reference proteome</keyword>
<accession>A0ABR7CJY8</accession>
<evidence type="ECO:0000313" key="3">
    <source>
        <dbReference type="EMBL" id="MBC5615969.1"/>
    </source>
</evidence>
<feature type="transmembrane region" description="Helical" evidence="2">
    <location>
        <begin position="6"/>
        <end position="23"/>
    </location>
</feature>
<keyword evidence="2" id="KW-1133">Transmembrane helix</keyword>
<gene>
    <name evidence="3" type="ORF">H8S08_02905</name>
</gene>
<dbReference type="EMBL" id="JACOOK010000001">
    <property type="protein sequence ID" value="MBC5615969.1"/>
    <property type="molecule type" value="Genomic_DNA"/>
</dbReference>
<comment type="caution">
    <text evidence="3">The sequence shown here is derived from an EMBL/GenBank/DDBJ whole genome shotgun (WGS) entry which is preliminary data.</text>
</comment>
<evidence type="ECO:0000256" key="2">
    <source>
        <dbReference type="SAM" id="Phobius"/>
    </source>
</evidence>
<feature type="compositionally biased region" description="Basic and acidic residues" evidence="1">
    <location>
        <begin position="68"/>
        <end position="85"/>
    </location>
</feature>